<proteinExistence type="predicted"/>
<evidence type="ECO:0000313" key="3">
    <source>
        <dbReference type="Proteomes" id="UP000192578"/>
    </source>
</evidence>
<evidence type="ECO:0000256" key="1">
    <source>
        <dbReference type="SAM" id="MobiDB-lite"/>
    </source>
</evidence>
<evidence type="ECO:0000313" key="2">
    <source>
        <dbReference type="EMBL" id="OWA50628.1"/>
    </source>
</evidence>
<feature type="region of interest" description="Disordered" evidence="1">
    <location>
        <begin position="1"/>
        <end position="28"/>
    </location>
</feature>
<reference evidence="3" key="1">
    <citation type="submission" date="2017-01" db="EMBL/GenBank/DDBJ databases">
        <title>Comparative genomics of anhydrobiosis in the tardigrade Hypsibius dujardini.</title>
        <authorList>
            <person name="Yoshida Y."/>
            <person name="Koutsovoulos G."/>
            <person name="Laetsch D."/>
            <person name="Stevens L."/>
            <person name="Kumar S."/>
            <person name="Horikawa D."/>
            <person name="Ishino K."/>
            <person name="Komine S."/>
            <person name="Tomita M."/>
            <person name="Blaxter M."/>
            <person name="Arakawa K."/>
        </authorList>
    </citation>
    <scope>NUCLEOTIDE SEQUENCE [LARGE SCALE GENOMIC DNA]</scope>
    <source>
        <strain evidence="3">Z151</strain>
    </source>
</reference>
<gene>
    <name evidence="2" type="ORF">BV898_15138</name>
</gene>
<dbReference type="AlphaFoldDB" id="A0A9X6RJY7"/>
<dbReference type="Proteomes" id="UP000192578">
    <property type="component" value="Unassembled WGS sequence"/>
</dbReference>
<feature type="compositionally biased region" description="Polar residues" evidence="1">
    <location>
        <begin position="8"/>
        <end position="23"/>
    </location>
</feature>
<protein>
    <submittedName>
        <fullName evidence="2">Uncharacterized protein</fullName>
    </submittedName>
</protein>
<keyword evidence="3" id="KW-1185">Reference proteome</keyword>
<comment type="caution">
    <text evidence="2">The sequence shown here is derived from an EMBL/GenBank/DDBJ whole genome shotgun (WGS) entry which is preliminary data.</text>
</comment>
<organism evidence="2 3">
    <name type="scientific">Hypsibius exemplaris</name>
    <name type="common">Freshwater tardigrade</name>
    <dbReference type="NCBI Taxonomy" id="2072580"/>
    <lineage>
        <taxon>Eukaryota</taxon>
        <taxon>Metazoa</taxon>
        <taxon>Ecdysozoa</taxon>
        <taxon>Tardigrada</taxon>
        <taxon>Eutardigrada</taxon>
        <taxon>Parachela</taxon>
        <taxon>Hypsibioidea</taxon>
        <taxon>Hypsibiidae</taxon>
        <taxon>Hypsibius</taxon>
    </lineage>
</organism>
<accession>A0A9X6RJY7</accession>
<sequence length="122" mass="13546">MPSDNETDSGSSGTAEAHSSGNCSVLHRHWHQLQRPPTTQGGVTVKTIADAVVTQQRHAQKWTDEDSAGNAATLREEGSGAEYWYVRTVIPGTWAELKDLMLKNFRPPTFLDTNKKHWRDGS</sequence>
<name>A0A9X6RJY7_HYPEX</name>
<dbReference type="EMBL" id="MTYJ01000198">
    <property type="protein sequence ID" value="OWA50628.1"/>
    <property type="molecule type" value="Genomic_DNA"/>
</dbReference>